<evidence type="ECO:0000256" key="1">
    <source>
        <dbReference type="SAM" id="SignalP"/>
    </source>
</evidence>
<proteinExistence type="predicted"/>
<feature type="signal peptide" evidence="1">
    <location>
        <begin position="1"/>
        <end position="28"/>
    </location>
</feature>
<organism evidence="3 4">
    <name type="scientific">Duncaniella freteri</name>
    <dbReference type="NCBI Taxonomy" id="2530391"/>
    <lineage>
        <taxon>Bacteria</taxon>
        <taxon>Pseudomonadati</taxon>
        <taxon>Bacteroidota</taxon>
        <taxon>Bacteroidia</taxon>
        <taxon>Bacteroidales</taxon>
        <taxon>Muribaculaceae</taxon>
        <taxon>Duncaniella</taxon>
    </lineage>
</organism>
<protein>
    <submittedName>
        <fullName evidence="3">PorT family protein</fullName>
    </submittedName>
</protein>
<dbReference type="Proteomes" id="UP000297635">
    <property type="component" value="Unassembled WGS sequence"/>
</dbReference>
<dbReference type="InterPro" id="IPR011250">
    <property type="entry name" value="OMP/PagP_B-barrel"/>
</dbReference>
<dbReference type="SUPFAM" id="SSF56925">
    <property type="entry name" value="OMPA-like"/>
    <property type="match status" value="1"/>
</dbReference>
<dbReference type="Pfam" id="PF13568">
    <property type="entry name" value="OMP_b-brl_2"/>
    <property type="match status" value="1"/>
</dbReference>
<evidence type="ECO:0000313" key="4">
    <source>
        <dbReference type="Proteomes" id="UP000297635"/>
    </source>
</evidence>
<dbReference type="AlphaFoldDB" id="A0A4Z0VB00"/>
<dbReference type="GeneID" id="82149756"/>
<dbReference type="RefSeq" id="WP_135471630.1">
    <property type="nucleotide sequence ID" value="NZ_CASJDB010000001.1"/>
</dbReference>
<feature type="chain" id="PRO_5021257745" evidence="1">
    <location>
        <begin position="29"/>
        <end position="238"/>
    </location>
</feature>
<dbReference type="InterPro" id="IPR025665">
    <property type="entry name" value="Beta-barrel_OMP_2"/>
</dbReference>
<comment type="caution">
    <text evidence="3">The sequence shown here is derived from an EMBL/GenBank/DDBJ whole genome shotgun (WGS) entry which is preliminary data.</text>
</comment>
<gene>
    <name evidence="3" type="ORF">EZ315_08120</name>
</gene>
<evidence type="ECO:0000313" key="3">
    <source>
        <dbReference type="EMBL" id="TGG40633.1"/>
    </source>
</evidence>
<accession>A0A4Z0VB00</accession>
<sequence>MNIRHFISAKRQCVWALAALVLPFAANAQREYSPNLSIGARAGVTLSSMSFTPEVHQSMIQGKTFGITARYTEERFFGLIAEVNLTQRGWKEDFVKDEAPQFEYSRTLTYIQIPLLTHIYFGSNKVKGFFNLGPEAGFMIGEKIKSNFDYKNFDNIPDFPKGYRTNEQMKMEIENKFDYGIAGGAGVEFFINRRNSIQLEGRYYFGIGNIFKATKRDFFAASRGSSIEVTLSYMFRVL</sequence>
<evidence type="ECO:0000259" key="2">
    <source>
        <dbReference type="Pfam" id="PF13568"/>
    </source>
</evidence>
<feature type="domain" description="Outer membrane protein beta-barrel" evidence="2">
    <location>
        <begin position="28"/>
        <end position="211"/>
    </location>
</feature>
<name>A0A4Z0VB00_9BACT</name>
<dbReference type="EMBL" id="SJSA01000001">
    <property type="protein sequence ID" value="TGG40633.1"/>
    <property type="molecule type" value="Genomic_DNA"/>
</dbReference>
<dbReference type="Gene3D" id="2.40.160.20">
    <property type="match status" value="1"/>
</dbReference>
<keyword evidence="1" id="KW-0732">Signal</keyword>
<reference evidence="3 4" key="1">
    <citation type="submission" date="2019-02" db="EMBL/GenBank/DDBJ databases">
        <title>Isolation and identification of novel species under the genus Muribaculum.</title>
        <authorList>
            <person name="Miyake S."/>
            <person name="Ding Y."/>
            <person name="Low A."/>
            <person name="Soh M."/>
            <person name="Seedorf H."/>
        </authorList>
    </citation>
    <scope>NUCLEOTIDE SEQUENCE [LARGE SCALE GENOMIC DNA]</scope>
    <source>
        <strain evidence="3 4">TLL-A3</strain>
    </source>
</reference>
<keyword evidence="4" id="KW-1185">Reference proteome</keyword>